<dbReference type="EMBL" id="BLXT01006250">
    <property type="protein sequence ID" value="GFO30567.1"/>
    <property type="molecule type" value="Genomic_DNA"/>
</dbReference>
<accession>A0AAV4CG42</accession>
<organism evidence="1 2">
    <name type="scientific">Plakobranchus ocellatus</name>
    <dbReference type="NCBI Taxonomy" id="259542"/>
    <lineage>
        <taxon>Eukaryota</taxon>
        <taxon>Metazoa</taxon>
        <taxon>Spiralia</taxon>
        <taxon>Lophotrochozoa</taxon>
        <taxon>Mollusca</taxon>
        <taxon>Gastropoda</taxon>
        <taxon>Heterobranchia</taxon>
        <taxon>Euthyneura</taxon>
        <taxon>Panpulmonata</taxon>
        <taxon>Sacoglossa</taxon>
        <taxon>Placobranchoidea</taxon>
        <taxon>Plakobranchidae</taxon>
        <taxon>Plakobranchus</taxon>
    </lineage>
</organism>
<comment type="caution">
    <text evidence="1">The sequence shown here is derived from an EMBL/GenBank/DDBJ whole genome shotgun (WGS) entry which is preliminary data.</text>
</comment>
<evidence type="ECO:0000313" key="1">
    <source>
        <dbReference type="EMBL" id="GFO30567.1"/>
    </source>
</evidence>
<protein>
    <submittedName>
        <fullName evidence="1">Uncharacterized protein</fullName>
    </submittedName>
</protein>
<name>A0AAV4CG42_9GAST</name>
<dbReference type="AlphaFoldDB" id="A0AAV4CG42"/>
<sequence length="76" mass="8567">MGDMNGMDRDILAVLFHWSSPGLGQCDRGQYRSPGRVNVLPYKGHEMVRSISESGQIRSRKWARAQGLHRAEGAKR</sequence>
<keyword evidence="2" id="KW-1185">Reference proteome</keyword>
<gene>
    <name evidence="1" type="ORF">PoB_005707200</name>
</gene>
<evidence type="ECO:0000313" key="2">
    <source>
        <dbReference type="Proteomes" id="UP000735302"/>
    </source>
</evidence>
<dbReference type="Proteomes" id="UP000735302">
    <property type="component" value="Unassembled WGS sequence"/>
</dbReference>
<proteinExistence type="predicted"/>
<reference evidence="1 2" key="1">
    <citation type="journal article" date="2021" name="Elife">
        <title>Chloroplast acquisition without the gene transfer in kleptoplastic sea slugs, Plakobranchus ocellatus.</title>
        <authorList>
            <person name="Maeda T."/>
            <person name="Takahashi S."/>
            <person name="Yoshida T."/>
            <person name="Shimamura S."/>
            <person name="Takaki Y."/>
            <person name="Nagai Y."/>
            <person name="Toyoda A."/>
            <person name="Suzuki Y."/>
            <person name="Arimoto A."/>
            <person name="Ishii H."/>
            <person name="Satoh N."/>
            <person name="Nishiyama T."/>
            <person name="Hasebe M."/>
            <person name="Maruyama T."/>
            <person name="Minagawa J."/>
            <person name="Obokata J."/>
            <person name="Shigenobu S."/>
        </authorList>
    </citation>
    <scope>NUCLEOTIDE SEQUENCE [LARGE SCALE GENOMIC DNA]</scope>
</reference>